<comment type="caution">
    <text evidence="1">The sequence shown here is derived from an EMBL/GenBank/DDBJ whole genome shotgun (WGS) entry which is preliminary data.</text>
</comment>
<dbReference type="AlphaFoldDB" id="A0AAW0CFB5"/>
<sequence length="153" mass="17857">MLDWRLGSNWNLYKLFIANLGLTSHRNHASISQAETMPPRFQSPVYLISQFQRRIFASDAETMSLRAQLSVYLTFKAETMLIRLSSKLYRNYAGILSEAESMPLRIQPPVYFKLNAETMIFSSQAEPIPRFKVESRARLYIEGTHIHLYQMFD</sequence>
<keyword evidence="2" id="KW-1185">Reference proteome</keyword>
<organism evidence="1 2">
    <name type="scientific">Favolaschia claudopus</name>
    <dbReference type="NCBI Taxonomy" id="2862362"/>
    <lineage>
        <taxon>Eukaryota</taxon>
        <taxon>Fungi</taxon>
        <taxon>Dikarya</taxon>
        <taxon>Basidiomycota</taxon>
        <taxon>Agaricomycotina</taxon>
        <taxon>Agaricomycetes</taxon>
        <taxon>Agaricomycetidae</taxon>
        <taxon>Agaricales</taxon>
        <taxon>Marasmiineae</taxon>
        <taxon>Mycenaceae</taxon>
        <taxon>Favolaschia</taxon>
    </lineage>
</organism>
<accession>A0AAW0CFB5</accession>
<gene>
    <name evidence="1" type="ORF">R3P38DRAFT_3182585</name>
</gene>
<proteinExistence type="predicted"/>
<dbReference type="Proteomes" id="UP001362999">
    <property type="component" value="Unassembled WGS sequence"/>
</dbReference>
<reference evidence="1 2" key="1">
    <citation type="journal article" date="2024" name="J Genomics">
        <title>Draft genome sequencing and assembly of Favolaschia claudopus CIRM-BRFM 2984 isolated from oak limbs.</title>
        <authorList>
            <person name="Navarro D."/>
            <person name="Drula E."/>
            <person name="Chaduli D."/>
            <person name="Cazenave R."/>
            <person name="Ahrendt S."/>
            <person name="Wang J."/>
            <person name="Lipzen A."/>
            <person name="Daum C."/>
            <person name="Barry K."/>
            <person name="Grigoriev I.V."/>
            <person name="Favel A."/>
            <person name="Rosso M.N."/>
            <person name="Martin F."/>
        </authorList>
    </citation>
    <scope>NUCLEOTIDE SEQUENCE [LARGE SCALE GENOMIC DNA]</scope>
    <source>
        <strain evidence="1 2">CIRM-BRFM 2984</strain>
    </source>
</reference>
<protein>
    <submittedName>
        <fullName evidence="1">Uncharacterized protein</fullName>
    </submittedName>
</protein>
<evidence type="ECO:0000313" key="1">
    <source>
        <dbReference type="EMBL" id="KAK7038489.1"/>
    </source>
</evidence>
<name>A0AAW0CFB5_9AGAR</name>
<evidence type="ECO:0000313" key="2">
    <source>
        <dbReference type="Proteomes" id="UP001362999"/>
    </source>
</evidence>
<dbReference type="EMBL" id="JAWWNJ010000017">
    <property type="protein sequence ID" value="KAK7038489.1"/>
    <property type="molecule type" value="Genomic_DNA"/>
</dbReference>